<dbReference type="Pfam" id="PF02847">
    <property type="entry name" value="MA3"/>
    <property type="match status" value="1"/>
</dbReference>
<protein>
    <recommendedName>
        <fullName evidence="5">MI domain-containing protein</fullName>
    </recommendedName>
</protein>
<keyword evidence="7" id="KW-1185">Reference proteome</keyword>
<dbReference type="PROSITE" id="PS51366">
    <property type="entry name" value="MI"/>
    <property type="match status" value="1"/>
</dbReference>
<evidence type="ECO:0000256" key="4">
    <source>
        <dbReference type="SAM" id="MobiDB-lite"/>
    </source>
</evidence>
<dbReference type="Pfam" id="PF02854">
    <property type="entry name" value="MIF4G"/>
    <property type="match status" value="1"/>
</dbReference>
<dbReference type="AlphaFoldDB" id="A0AAD9NZV4"/>
<feature type="compositionally biased region" description="Basic and acidic residues" evidence="4">
    <location>
        <begin position="116"/>
        <end position="144"/>
    </location>
</feature>
<evidence type="ECO:0000313" key="6">
    <source>
        <dbReference type="EMBL" id="KAK2185485.1"/>
    </source>
</evidence>
<feature type="compositionally biased region" description="Basic and acidic residues" evidence="4">
    <location>
        <begin position="90"/>
        <end position="99"/>
    </location>
</feature>
<dbReference type="EMBL" id="JAODUO010000233">
    <property type="protein sequence ID" value="KAK2185485.1"/>
    <property type="molecule type" value="Genomic_DNA"/>
</dbReference>
<dbReference type="InterPro" id="IPR050781">
    <property type="entry name" value="CWC22_splicing_factor"/>
</dbReference>
<comment type="similarity">
    <text evidence="2">Belongs to the CWC22 family.</text>
</comment>
<name>A0AAD9NZV4_RIDPI</name>
<dbReference type="PANTHER" id="PTHR18034">
    <property type="entry name" value="CELL CYCLE CONTROL PROTEIN CWF22-RELATED"/>
    <property type="match status" value="1"/>
</dbReference>
<dbReference type="InterPro" id="IPR003890">
    <property type="entry name" value="MIF4G-like_typ-3"/>
</dbReference>
<evidence type="ECO:0000256" key="1">
    <source>
        <dbReference type="ARBA" id="ARBA00004604"/>
    </source>
</evidence>
<evidence type="ECO:0000313" key="7">
    <source>
        <dbReference type="Proteomes" id="UP001209878"/>
    </source>
</evidence>
<evidence type="ECO:0000259" key="5">
    <source>
        <dbReference type="PROSITE" id="PS51366"/>
    </source>
</evidence>
<dbReference type="GO" id="GO:0005730">
    <property type="term" value="C:nucleolus"/>
    <property type="evidence" value="ECO:0007669"/>
    <property type="project" value="UniProtKB-SubCell"/>
</dbReference>
<dbReference type="GO" id="GO:0042274">
    <property type="term" value="P:ribosomal small subunit biogenesis"/>
    <property type="evidence" value="ECO:0007669"/>
    <property type="project" value="TreeGrafter"/>
</dbReference>
<feature type="compositionally biased region" description="Basic and acidic residues" evidence="4">
    <location>
        <begin position="64"/>
        <end position="79"/>
    </location>
</feature>
<reference evidence="6" key="1">
    <citation type="journal article" date="2023" name="Mol. Biol. Evol.">
        <title>Third-Generation Sequencing Reveals the Adaptive Role of the Epigenome in Three Deep-Sea Polychaetes.</title>
        <authorList>
            <person name="Perez M."/>
            <person name="Aroh O."/>
            <person name="Sun Y."/>
            <person name="Lan Y."/>
            <person name="Juniper S.K."/>
            <person name="Young C.R."/>
            <person name="Angers B."/>
            <person name="Qian P.Y."/>
        </authorList>
    </citation>
    <scope>NUCLEOTIDE SEQUENCE</scope>
    <source>
        <strain evidence="6">R07B-5</strain>
    </source>
</reference>
<feature type="domain" description="MI" evidence="5">
    <location>
        <begin position="591"/>
        <end position="707"/>
    </location>
</feature>
<evidence type="ECO:0000256" key="2">
    <source>
        <dbReference type="ARBA" id="ARBA00006856"/>
    </source>
</evidence>
<dbReference type="Gene3D" id="1.25.40.180">
    <property type="match status" value="1"/>
</dbReference>
<feature type="compositionally biased region" description="Basic residues" evidence="4">
    <location>
        <begin position="100"/>
        <end position="115"/>
    </location>
</feature>
<feature type="region of interest" description="Disordered" evidence="4">
    <location>
        <begin position="1"/>
        <end position="144"/>
    </location>
</feature>
<organism evidence="6 7">
    <name type="scientific">Ridgeia piscesae</name>
    <name type="common">Tubeworm</name>
    <dbReference type="NCBI Taxonomy" id="27915"/>
    <lineage>
        <taxon>Eukaryota</taxon>
        <taxon>Metazoa</taxon>
        <taxon>Spiralia</taxon>
        <taxon>Lophotrochozoa</taxon>
        <taxon>Annelida</taxon>
        <taxon>Polychaeta</taxon>
        <taxon>Sedentaria</taxon>
        <taxon>Canalipalpata</taxon>
        <taxon>Sabellida</taxon>
        <taxon>Siboglinidae</taxon>
        <taxon>Ridgeia</taxon>
    </lineage>
</organism>
<dbReference type="InterPro" id="IPR016024">
    <property type="entry name" value="ARM-type_fold"/>
</dbReference>
<keyword evidence="3" id="KW-0539">Nucleus</keyword>
<accession>A0AAD9NZV4</accession>
<comment type="subcellular location">
    <subcellularLocation>
        <location evidence="1">Nucleus</location>
        <location evidence="1">Nucleolus</location>
    </subcellularLocation>
</comment>
<feature type="compositionally biased region" description="Basic and acidic residues" evidence="4">
    <location>
        <begin position="13"/>
        <end position="30"/>
    </location>
</feature>
<feature type="compositionally biased region" description="Polar residues" evidence="4">
    <location>
        <begin position="31"/>
        <end position="41"/>
    </location>
</feature>
<gene>
    <name evidence="6" type="ORF">NP493_234g01000</name>
</gene>
<feature type="region of interest" description="Disordered" evidence="4">
    <location>
        <begin position="194"/>
        <end position="227"/>
    </location>
</feature>
<feature type="compositionally biased region" description="Acidic residues" evidence="4">
    <location>
        <begin position="204"/>
        <end position="224"/>
    </location>
</feature>
<dbReference type="InterPro" id="IPR003891">
    <property type="entry name" value="Initiation_fac_eIF4g_MI"/>
</dbReference>
<dbReference type="GO" id="GO:0003723">
    <property type="term" value="F:RNA binding"/>
    <property type="evidence" value="ECO:0007669"/>
    <property type="project" value="InterPro"/>
</dbReference>
<evidence type="ECO:0000256" key="3">
    <source>
        <dbReference type="ARBA" id="ARBA00023242"/>
    </source>
</evidence>
<comment type="caution">
    <text evidence="6">The sequence shown here is derived from an EMBL/GenBank/DDBJ whole genome shotgun (WGS) entry which is preliminary data.</text>
</comment>
<dbReference type="SMART" id="SM00544">
    <property type="entry name" value="MA3"/>
    <property type="match status" value="1"/>
</dbReference>
<sequence>MVQVMAKRKGHMKHEPQNLKRFRASVEKFTQDQSTTGTKTNDSGDEGLHSSSSLVRQKSRKSRRKEERKLKKMRKDAFQRHVTLPTAESLQKEKDERMKANQKRRKMKEKRRERRERKQERKRAEIEEKETEEKAQLDAVKEDDHMIRQMEKNLKLNKRKSKNLPQSFVNDGLDYILDAVEGRLLEEDADLDASMEYLPGPGYSDDDESEDVDASGNDESESESDNILSAQEEALPTPPLPDAGDVTGILKGKASEKAKKQKNVCFVETGNATSQHVIKSPKKISIVENDIEALNSDEENETEGRKVVQSKSFKYTEDIYGRLRDSRGNVLSSADTLGAGKSYVPPALRTQLTSSQDEKKKLELERLKKQLKGAVFLQMWAQRFHCLYQAGDSSGGKELDNLLVLLAQLCNFKVVNSLLVFDVIDHLVERFAEKDIELLLVILKNVGFTLRKDDAAALKAAILKLQTKAATVDTAQYENKSRLTFMLDILMAIRNNNMRKIPNYDPSHVEHLRKIMHNCQRGSSSVEDALRISLDDLWHCEEKGRWWLVGSAWSGRDTDAPASGLPLTSSVVDNAGIEILDLARKQRMNTDVRKTIFCVLMTSEDYVDAFEKLLKLSLTHQQEREILHVTMDVCLQETPYNPYYALIAQKFSECHRRHQMTIQFNLWDKFKEVSQLPEQKANNLADFLTHLLVTQALSLSVFKTIQFAELDKNKVRFMKRVLWRLLVEHPENIVRATFERISPLVKLRTLREGLRLFMQHFLLRRPPKVPGGSTGGSESLAERIKIAEHALASADTKMSM</sequence>
<dbReference type="PANTHER" id="PTHR18034:SF4">
    <property type="entry name" value="NUCLEOLAR MIF4G DOMAIN-CONTAINING PROTEIN 1"/>
    <property type="match status" value="1"/>
</dbReference>
<proteinExistence type="inferred from homology"/>
<dbReference type="Proteomes" id="UP001209878">
    <property type="component" value="Unassembled WGS sequence"/>
</dbReference>
<dbReference type="SUPFAM" id="SSF48371">
    <property type="entry name" value="ARM repeat"/>
    <property type="match status" value="1"/>
</dbReference>
<feature type="compositionally biased region" description="Basic residues" evidence="4">
    <location>
        <begin position="1"/>
        <end position="12"/>
    </location>
</feature>